<dbReference type="GO" id="GO:0103117">
    <property type="term" value="F:UDP-3-O-acyl-N-acetylglucosamine deacetylase activity"/>
    <property type="evidence" value="ECO:0007669"/>
    <property type="project" value="UniProtKB-UniRule"/>
</dbReference>
<dbReference type="InterPro" id="IPR011334">
    <property type="entry name" value="UDP-acyl_GlcNac_deAcase_C"/>
</dbReference>
<comment type="similarity">
    <text evidence="15">In the N-terminal section; belongs to the LpxC family.</text>
</comment>
<sequence>MSDKQKTLKEEVSLSGIGLHTGKQVNLTIKPAKENTGFVFVRTDLEGNPQVEADVNYVTTTERGTTLEKLGVKIHTCEHLLAALVGMDLDNAILELDSAEPPILDGSSKFFVEAIEKAGIVEQEKAREYLVIKEVMSYTDPNSGADITIIPSDTYEITTMVDFGTKVLGTQNATMKHISEFKEEFASARTFSFLHELEMLLDHGLIKGGDISNAIVYVDKELTPETTEKLKKAFGREEISIRPNGVLDNLTLNYPNEAARHKLLDVIGDLALVGVKIKGKVIANKPGHFVNTQFAKKLNRQWKLQKKKNVPDFDLTKEPVYDINGIMGLLPHRPPFLLVDKILELSDTHVVGLKNVSMNEPFFTGHFPKEPVMPGVLQIEAMAQTGGILVLANVPDPENYSTYFVKIDKVKFKKKVVPGDTLIFKIDLIEPIRRGIVHMQGYGYVGDSVVVEAELMAQVAKTKI</sequence>
<name>E4T9U7_RIEAD</name>
<evidence type="ECO:0000256" key="3">
    <source>
        <dbReference type="ARBA" id="ARBA00004496"/>
    </source>
</evidence>
<organism evidence="19 20">
    <name type="scientific">Riemerella anatipestifer (strain ATCC 11845 / DSM 15868 / JCM 9532 / NCTC 11014)</name>
    <dbReference type="NCBI Taxonomy" id="693978"/>
    <lineage>
        <taxon>Bacteria</taxon>
        <taxon>Pseudomonadati</taxon>
        <taxon>Bacteroidota</taxon>
        <taxon>Flavobacteriia</taxon>
        <taxon>Flavobacteriales</taxon>
        <taxon>Weeksellaceae</taxon>
        <taxon>Riemerella</taxon>
    </lineage>
</organism>
<keyword evidence="5 18" id="KW-0963">Cytoplasm</keyword>
<comment type="subcellular location">
    <subcellularLocation>
        <location evidence="3 18">Cytoplasm</location>
    </subcellularLocation>
</comment>
<dbReference type="NCBIfam" id="TIGR01750">
    <property type="entry name" value="fabZ"/>
    <property type="match status" value="1"/>
</dbReference>
<gene>
    <name evidence="17" type="primary">lpxC</name>
    <name evidence="18" type="synonym">fabZ</name>
    <name evidence="19" type="ORF">RA0C_0848</name>
</gene>
<comment type="function">
    <text evidence="2 17">Catalyzes the hydrolysis of UDP-3-O-myristoyl-N-acetylglucosamine to form UDP-3-O-myristoylglucosamine and acetate, the committed step in lipid A biosynthesis.</text>
</comment>
<evidence type="ECO:0000313" key="19">
    <source>
        <dbReference type="EMBL" id="AFD55790.1"/>
    </source>
</evidence>
<evidence type="ECO:0000256" key="1">
    <source>
        <dbReference type="ARBA" id="ARBA00001947"/>
    </source>
</evidence>
<dbReference type="HAMAP" id="MF_00406">
    <property type="entry name" value="FabZ"/>
    <property type="match status" value="1"/>
</dbReference>
<dbReference type="RefSeq" id="WP_004918670.1">
    <property type="nucleotide sequence ID" value="NC_014738.1"/>
</dbReference>
<keyword evidence="8 17" id="KW-0479">Metal-binding</keyword>
<dbReference type="NCBIfam" id="NF009667">
    <property type="entry name" value="PRK13188.1"/>
    <property type="match status" value="1"/>
</dbReference>
<proteinExistence type="inferred from homology"/>
<dbReference type="GO" id="GO:0009245">
    <property type="term" value="P:lipid A biosynthetic process"/>
    <property type="evidence" value="ECO:0007669"/>
    <property type="project" value="UniProtKB-UniRule"/>
</dbReference>
<dbReference type="PATRIC" id="fig|693978.17.peg.852"/>
<evidence type="ECO:0000256" key="2">
    <source>
        <dbReference type="ARBA" id="ARBA00002923"/>
    </source>
</evidence>
<evidence type="ECO:0000256" key="15">
    <source>
        <dbReference type="ARBA" id="ARBA00061221"/>
    </source>
</evidence>
<keyword evidence="11 17" id="KW-0443">Lipid metabolism</keyword>
<evidence type="ECO:0000256" key="12">
    <source>
        <dbReference type="ARBA" id="ARBA00023239"/>
    </source>
</evidence>
<dbReference type="UniPathway" id="UPA00359">
    <property type="reaction ID" value="UER00478"/>
</dbReference>
<evidence type="ECO:0000256" key="7">
    <source>
        <dbReference type="ARBA" id="ARBA00022556"/>
    </source>
</evidence>
<dbReference type="InterPro" id="IPR004463">
    <property type="entry name" value="UDP-acyl_GlcNac_deAcase"/>
</dbReference>
<evidence type="ECO:0000256" key="5">
    <source>
        <dbReference type="ARBA" id="ARBA00022490"/>
    </source>
</evidence>
<keyword evidence="6 17" id="KW-0444">Lipid biosynthesis</keyword>
<dbReference type="AlphaFoldDB" id="E4T9U7"/>
<dbReference type="GO" id="GO:0046872">
    <property type="term" value="F:metal ion binding"/>
    <property type="evidence" value="ECO:0007669"/>
    <property type="project" value="UniProtKB-KW"/>
</dbReference>
<keyword evidence="7 17" id="KW-0441">Lipid A biosynthesis</keyword>
<feature type="binding site" evidence="17">
    <location>
        <position position="265"/>
    </location>
    <ligand>
        <name>Zn(2+)</name>
        <dbReference type="ChEBI" id="CHEBI:29105"/>
    </ligand>
</feature>
<evidence type="ECO:0000256" key="6">
    <source>
        <dbReference type="ARBA" id="ARBA00022516"/>
    </source>
</evidence>
<dbReference type="InterPro" id="IPR020568">
    <property type="entry name" value="Ribosomal_Su5_D2-typ_SF"/>
</dbReference>
<evidence type="ECO:0000256" key="14">
    <source>
        <dbReference type="ARBA" id="ARBA00025049"/>
    </source>
</evidence>
<evidence type="ECO:0000256" key="13">
    <source>
        <dbReference type="ARBA" id="ARBA00024535"/>
    </source>
</evidence>
<dbReference type="Pfam" id="PF03331">
    <property type="entry name" value="LpxC"/>
    <property type="match status" value="2"/>
</dbReference>
<dbReference type="NCBIfam" id="NF000582">
    <property type="entry name" value="PRK00006.1"/>
    <property type="match status" value="1"/>
</dbReference>
<dbReference type="Gene3D" id="3.30.230.20">
    <property type="entry name" value="lpxc deacetylase, domain 1"/>
    <property type="match status" value="1"/>
</dbReference>
<dbReference type="GO" id="GO:0016020">
    <property type="term" value="C:membrane"/>
    <property type="evidence" value="ECO:0007669"/>
    <property type="project" value="GOC"/>
</dbReference>
<evidence type="ECO:0000256" key="8">
    <source>
        <dbReference type="ARBA" id="ARBA00022723"/>
    </source>
</evidence>
<keyword evidence="10 17" id="KW-0862">Zinc</keyword>
<dbReference type="GeneID" id="93717710"/>
<dbReference type="EMBL" id="CP003388">
    <property type="protein sequence ID" value="AFD55790.1"/>
    <property type="molecule type" value="Genomic_DNA"/>
</dbReference>
<evidence type="ECO:0000256" key="18">
    <source>
        <dbReference type="HAMAP-Rule" id="MF_00406"/>
    </source>
</evidence>
<comment type="similarity">
    <text evidence="18">Belongs to the thioester dehydratase family. FabZ subfamily.</text>
</comment>
<dbReference type="Proteomes" id="UP000010093">
    <property type="component" value="Chromosome"/>
</dbReference>
<comment type="similarity">
    <text evidence="16">In the C-terminal section; belongs to the thioester dehydratase family.</text>
</comment>
<keyword evidence="12 18" id="KW-0456">Lyase</keyword>
<dbReference type="InterPro" id="IPR029069">
    <property type="entry name" value="HotDog_dom_sf"/>
</dbReference>
<feature type="active site" evidence="18">
    <location>
        <position position="366"/>
    </location>
</feature>
<dbReference type="SUPFAM" id="SSF54211">
    <property type="entry name" value="Ribosomal protein S5 domain 2-like"/>
    <property type="match status" value="2"/>
</dbReference>
<dbReference type="HAMAP" id="MF_00388">
    <property type="entry name" value="LpxC"/>
    <property type="match status" value="1"/>
</dbReference>
<dbReference type="GO" id="GO:0006633">
    <property type="term" value="P:fatty acid biosynthetic process"/>
    <property type="evidence" value="ECO:0007669"/>
    <property type="project" value="UniProtKB-UniRule"/>
</dbReference>
<dbReference type="GO" id="GO:0005737">
    <property type="term" value="C:cytoplasm"/>
    <property type="evidence" value="ECO:0007669"/>
    <property type="project" value="UniProtKB-SubCell"/>
</dbReference>
<dbReference type="KEGG" id="rai:RA0C_0848"/>
<feature type="binding site" evidence="17">
    <location>
        <position position="261"/>
    </location>
    <ligand>
        <name>Zn(2+)</name>
        <dbReference type="ChEBI" id="CHEBI:29105"/>
    </ligand>
</feature>
<evidence type="ECO:0000256" key="17">
    <source>
        <dbReference type="HAMAP-Rule" id="MF_00388"/>
    </source>
</evidence>
<evidence type="ECO:0000256" key="10">
    <source>
        <dbReference type="ARBA" id="ARBA00022833"/>
    </source>
</evidence>
<evidence type="ECO:0000256" key="9">
    <source>
        <dbReference type="ARBA" id="ARBA00022801"/>
    </source>
</evidence>
<dbReference type="GO" id="GO:0019171">
    <property type="term" value="F:(3R)-hydroxyacyl-[acyl-carrier-protein] dehydratase activity"/>
    <property type="evidence" value="ECO:0007669"/>
    <property type="project" value="UniProtKB-EC"/>
</dbReference>
<evidence type="ECO:0000313" key="20">
    <source>
        <dbReference type="Proteomes" id="UP000010093"/>
    </source>
</evidence>
<dbReference type="Gene3D" id="3.30.1700.10">
    <property type="entry name" value="lpxc deacetylase, domain 2"/>
    <property type="match status" value="1"/>
</dbReference>
<comment type="catalytic activity">
    <reaction evidence="18">
        <text>a (3R)-hydroxyacyl-[ACP] = a (2E)-enoyl-[ACP] + H2O</text>
        <dbReference type="Rhea" id="RHEA:13097"/>
        <dbReference type="Rhea" id="RHEA-COMP:9925"/>
        <dbReference type="Rhea" id="RHEA-COMP:9945"/>
        <dbReference type="ChEBI" id="CHEBI:15377"/>
        <dbReference type="ChEBI" id="CHEBI:78784"/>
        <dbReference type="ChEBI" id="CHEBI:78827"/>
        <dbReference type="EC" id="4.2.1.59"/>
    </reaction>
</comment>
<dbReference type="SUPFAM" id="SSF54637">
    <property type="entry name" value="Thioesterase/thiol ester dehydrase-isomerase"/>
    <property type="match status" value="1"/>
</dbReference>
<dbReference type="Gene3D" id="3.10.129.10">
    <property type="entry name" value="Hotdog Thioesterase"/>
    <property type="match status" value="1"/>
</dbReference>
<dbReference type="InterPro" id="IPR010084">
    <property type="entry name" value="FabZ"/>
</dbReference>
<dbReference type="InterPro" id="IPR013114">
    <property type="entry name" value="FabA_FabZ"/>
</dbReference>
<feature type="active site" description="Proton donor" evidence="17">
    <location>
        <position position="288"/>
    </location>
</feature>
<dbReference type="PANTHER" id="PTHR33694">
    <property type="entry name" value="UDP-3-O-ACYL-N-ACETYLGLUCOSAMINE DEACETYLASE 1, MITOCHONDRIAL-RELATED"/>
    <property type="match status" value="1"/>
</dbReference>
<protein>
    <recommendedName>
        <fullName evidence="17 18">Multifunctional fusion protein</fullName>
    </recommendedName>
    <domain>
        <recommendedName>
            <fullName evidence="18">3-hydroxyacyl-[acyl-carrier-protein] dehydratase FabZ</fullName>
            <ecNumber evidence="18">4.2.1.59</ecNumber>
        </recommendedName>
        <alternativeName>
            <fullName evidence="18">(3R)-hydroxymyristoyl-[acyl-carrier-protein] dehydratase</fullName>
        </alternativeName>
        <alternativeName>
            <fullName evidence="18">Beta-hydroxyacyl-ACP dehydratase</fullName>
            <shortName evidence="18">(3R)-hydroxymyristoyl-ACP dehydrase</shortName>
        </alternativeName>
    </domain>
    <domain>
        <recommendedName>
            <fullName evidence="17">UDP-3-O-acyl-N-acetylglucosamine deacetylase</fullName>
            <shortName evidence="17">UDP-3-O-acyl-GlcNAc deacetylase</shortName>
            <ecNumber evidence="17">3.5.1.108</ecNumber>
        </recommendedName>
        <alternativeName>
            <fullName evidence="17">UDP-3-O-[R-3-hydroxymyristoyl]-N-acetylglucosamine deacetylase</fullName>
        </alternativeName>
    </domain>
</protein>
<dbReference type="CDD" id="cd01288">
    <property type="entry name" value="FabZ"/>
    <property type="match status" value="1"/>
</dbReference>
<dbReference type="InterPro" id="IPR015870">
    <property type="entry name" value="UDP-acyl_N-AcGlcN_deAcase_N"/>
</dbReference>
<comment type="pathway">
    <text evidence="4 17">Glycolipid biosynthesis; lipid IV(A) biosynthesis; lipid IV(A) from (3R)-3-hydroxytetradecanoyl-[acyl-carrier-protein] and UDP-N-acetyl-alpha-D-glucosamine: step 2/6.</text>
</comment>
<dbReference type="FunFam" id="3.10.129.10:FF:000001">
    <property type="entry name" value="3-hydroxyacyl-[acyl-carrier-protein] dehydratase FabZ"/>
    <property type="match status" value="1"/>
</dbReference>
<dbReference type="EC" id="3.5.1.108" evidence="17"/>
<comment type="cofactor">
    <cofactor evidence="1 17">
        <name>Zn(2+)</name>
        <dbReference type="ChEBI" id="CHEBI:29105"/>
    </cofactor>
</comment>
<reference evidence="19 20" key="1">
    <citation type="journal article" date="2012" name="J. Bacteriol.">
        <title>Complete genome sequence of Riemerella anatipestifer reference strain.</title>
        <authorList>
            <person name="Wang X."/>
            <person name="Zhu D."/>
            <person name="Wang M."/>
            <person name="Cheng A."/>
            <person name="Jia R."/>
            <person name="Zhou Y."/>
            <person name="Chen Z."/>
            <person name="Luo Q."/>
            <person name="Liu F."/>
            <person name="Wang Y."/>
            <person name="Chen X.Y."/>
        </authorList>
    </citation>
    <scope>NUCLEOTIDE SEQUENCE [LARGE SCALE GENOMIC DNA]</scope>
    <source>
        <strain evidence="20">DSM 15868</strain>
    </source>
</reference>
<evidence type="ECO:0000256" key="4">
    <source>
        <dbReference type="ARBA" id="ARBA00005002"/>
    </source>
</evidence>
<dbReference type="PANTHER" id="PTHR33694:SF1">
    <property type="entry name" value="UDP-3-O-ACYL-N-ACETYLGLUCOSAMINE DEACETYLASE 1, MITOCHONDRIAL-RELATED"/>
    <property type="match status" value="1"/>
</dbReference>
<keyword evidence="9 17" id="KW-0378">Hydrolase</keyword>
<dbReference type="Pfam" id="PF07977">
    <property type="entry name" value="FabA"/>
    <property type="match status" value="1"/>
</dbReference>
<dbReference type="EC" id="4.2.1.59" evidence="18"/>
<evidence type="ECO:0000256" key="11">
    <source>
        <dbReference type="ARBA" id="ARBA00023098"/>
    </source>
</evidence>
<dbReference type="HOGENOM" id="CLU_046528_2_0_10"/>
<dbReference type="KEGG" id="ran:Riean_0614"/>
<comment type="catalytic activity">
    <reaction evidence="13 17">
        <text>a UDP-3-O-[(3R)-3-hydroxyacyl]-N-acetyl-alpha-D-glucosamine + H2O = a UDP-3-O-[(3R)-3-hydroxyacyl]-alpha-D-glucosamine + acetate</text>
        <dbReference type="Rhea" id="RHEA:67816"/>
        <dbReference type="ChEBI" id="CHEBI:15377"/>
        <dbReference type="ChEBI" id="CHEBI:30089"/>
        <dbReference type="ChEBI" id="CHEBI:137740"/>
        <dbReference type="ChEBI" id="CHEBI:173225"/>
        <dbReference type="EC" id="3.5.1.108"/>
    </reaction>
</comment>
<comment type="similarity">
    <text evidence="17">Belongs to the LpxC family.</text>
</comment>
<comment type="function">
    <text evidence="14 18">Involved in unsaturated fatty acids biosynthesis. Catalyzes the dehydration of short chain beta-hydroxyacyl-ACPs and long chain saturated and unsaturated beta-hydroxyacyl-ACPs.</text>
</comment>
<feature type="binding site" evidence="17">
    <location>
        <position position="79"/>
    </location>
    <ligand>
        <name>Zn(2+)</name>
        <dbReference type="ChEBI" id="CHEBI:29105"/>
    </ligand>
</feature>
<accession>E4T9U7</accession>
<evidence type="ECO:0000256" key="16">
    <source>
        <dbReference type="ARBA" id="ARBA00061355"/>
    </source>
</evidence>